<keyword evidence="5" id="KW-1185">Reference proteome</keyword>
<keyword evidence="1" id="KW-0433">Leucine-rich repeat</keyword>
<accession>A0ABQ7UEQ7</accession>
<dbReference type="PANTHER" id="PTHR45752">
    <property type="entry name" value="LEUCINE-RICH REPEAT-CONTAINING"/>
    <property type="match status" value="1"/>
</dbReference>
<dbReference type="InterPro" id="IPR032675">
    <property type="entry name" value="LRR_dom_sf"/>
</dbReference>
<feature type="domain" description="C-JID" evidence="3">
    <location>
        <begin position="165"/>
        <end position="224"/>
    </location>
</feature>
<evidence type="ECO:0000313" key="4">
    <source>
        <dbReference type="EMBL" id="KAH0748082.1"/>
    </source>
</evidence>
<evidence type="ECO:0000256" key="2">
    <source>
        <dbReference type="ARBA" id="ARBA00022737"/>
    </source>
</evidence>
<proteinExistence type="predicted"/>
<dbReference type="Pfam" id="PF20160">
    <property type="entry name" value="C-JID"/>
    <property type="match status" value="1"/>
</dbReference>
<reference evidence="4 5" key="1">
    <citation type="journal article" date="2021" name="bioRxiv">
        <title>Chromosome-scale and haplotype-resolved genome assembly of a tetraploid potato cultivar.</title>
        <authorList>
            <person name="Sun H."/>
            <person name="Jiao W.-B."/>
            <person name="Krause K."/>
            <person name="Campoy J.A."/>
            <person name="Goel M."/>
            <person name="Folz-Donahue K."/>
            <person name="Kukat C."/>
            <person name="Huettel B."/>
            <person name="Schneeberger K."/>
        </authorList>
    </citation>
    <scope>NUCLEOTIDE SEQUENCE [LARGE SCALE GENOMIC DNA]</scope>
    <source>
        <strain evidence="4">SolTubOtavaFocal</strain>
        <tissue evidence="4">Leaves</tissue>
    </source>
</reference>
<keyword evidence="2" id="KW-0677">Repeat</keyword>
<organism evidence="4 5">
    <name type="scientific">Solanum tuberosum</name>
    <name type="common">Potato</name>
    <dbReference type="NCBI Taxonomy" id="4113"/>
    <lineage>
        <taxon>Eukaryota</taxon>
        <taxon>Viridiplantae</taxon>
        <taxon>Streptophyta</taxon>
        <taxon>Embryophyta</taxon>
        <taxon>Tracheophyta</taxon>
        <taxon>Spermatophyta</taxon>
        <taxon>Magnoliopsida</taxon>
        <taxon>eudicotyledons</taxon>
        <taxon>Gunneridae</taxon>
        <taxon>Pentapetalae</taxon>
        <taxon>asterids</taxon>
        <taxon>lamiids</taxon>
        <taxon>Solanales</taxon>
        <taxon>Solanaceae</taxon>
        <taxon>Solanoideae</taxon>
        <taxon>Solaneae</taxon>
        <taxon>Solanum</taxon>
    </lineage>
</organism>
<dbReference type="InterPro" id="IPR050715">
    <property type="entry name" value="LRR-SigEffector_domain"/>
</dbReference>
<dbReference type="SUPFAM" id="SSF52058">
    <property type="entry name" value="L domain-like"/>
    <property type="match status" value="1"/>
</dbReference>
<evidence type="ECO:0000256" key="1">
    <source>
        <dbReference type="ARBA" id="ARBA00022614"/>
    </source>
</evidence>
<evidence type="ECO:0000313" key="5">
    <source>
        <dbReference type="Proteomes" id="UP000826656"/>
    </source>
</evidence>
<dbReference type="Pfam" id="PF00560">
    <property type="entry name" value="LRR_1"/>
    <property type="match status" value="2"/>
</dbReference>
<evidence type="ECO:0000259" key="3">
    <source>
        <dbReference type="Pfam" id="PF20160"/>
    </source>
</evidence>
<name>A0ABQ7UEQ7_SOLTU</name>
<dbReference type="EMBL" id="JAIVGD010000019">
    <property type="protein sequence ID" value="KAH0748082.1"/>
    <property type="molecule type" value="Genomic_DNA"/>
</dbReference>
<dbReference type="InterPro" id="IPR001611">
    <property type="entry name" value="Leu-rich_rpt"/>
</dbReference>
<dbReference type="Gene3D" id="3.80.10.10">
    <property type="entry name" value="Ribonuclease Inhibitor"/>
    <property type="match status" value="1"/>
</dbReference>
<sequence length="254" mass="28453">MKSVLEIKVKGIGIGQCLEDGVFFVFPQVNEGLRSLEILNLSFCNLIDGGLPEDIGCLLSLKELHLNGNIFLHLPESIAQLGDLETLYLSNCKRLPHLLEFSKKLHTISADWSNDLICNSLFQNISSASNSLSLRALMSWGINIPAHLIPLCDDGISGITQKLALSNHSECNPEISFLLIPLFGLWDTSKANGRTPNDYGFFRLCFYCEMKYYGLHLLYKVDPELDANCSSSKKYSNILRRVVSFFSCKPRNLD</sequence>
<protein>
    <recommendedName>
        <fullName evidence="3">C-JID domain-containing protein</fullName>
    </recommendedName>
</protein>
<dbReference type="InterPro" id="IPR045344">
    <property type="entry name" value="C-JID"/>
</dbReference>
<dbReference type="Proteomes" id="UP000826656">
    <property type="component" value="Unassembled WGS sequence"/>
</dbReference>
<dbReference type="PANTHER" id="PTHR45752:SF187">
    <property type="entry name" value="LEUCINE-RICH REPEAT AND IQ DOMAIN-CONTAINING PROTEIN 4"/>
    <property type="match status" value="1"/>
</dbReference>
<comment type="caution">
    <text evidence="4">The sequence shown here is derived from an EMBL/GenBank/DDBJ whole genome shotgun (WGS) entry which is preliminary data.</text>
</comment>
<gene>
    <name evidence="4" type="ORF">KY290_027314</name>
</gene>